<dbReference type="Pfam" id="PF02875">
    <property type="entry name" value="Mur_ligase_C"/>
    <property type="match status" value="1"/>
</dbReference>
<evidence type="ECO:0000259" key="14">
    <source>
        <dbReference type="Pfam" id="PF08245"/>
    </source>
</evidence>
<dbReference type="InterPro" id="IPR004101">
    <property type="entry name" value="Mur_ligase_C"/>
</dbReference>
<evidence type="ECO:0000313" key="16">
    <source>
        <dbReference type="Proteomes" id="UP000257127"/>
    </source>
</evidence>
<dbReference type="GO" id="GO:0047480">
    <property type="term" value="F:UDP-N-acetylmuramoyl-tripeptide-D-alanyl-D-alanine ligase activity"/>
    <property type="evidence" value="ECO:0007669"/>
    <property type="project" value="UniProtKB-UniRule"/>
</dbReference>
<organism evidence="15 16">
    <name type="scientific">Brumimicrobium aurantiacum</name>
    <dbReference type="NCBI Taxonomy" id="1737063"/>
    <lineage>
        <taxon>Bacteria</taxon>
        <taxon>Pseudomonadati</taxon>
        <taxon>Bacteroidota</taxon>
        <taxon>Flavobacteriia</taxon>
        <taxon>Flavobacteriales</taxon>
        <taxon>Crocinitomicaceae</taxon>
        <taxon>Brumimicrobium</taxon>
    </lineage>
</organism>
<dbReference type="SUPFAM" id="SSF53623">
    <property type="entry name" value="MurD-like peptide ligases, catalytic domain"/>
    <property type="match status" value="1"/>
</dbReference>
<keyword evidence="2 10" id="KW-0436">Ligase</keyword>
<evidence type="ECO:0000256" key="6">
    <source>
        <dbReference type="ARBA" id="ARBA00022960"/>
    </source>
</evidence>
<evidence type="ECO:0000256" key="5">
    <source>
        <dbReference type="ARBA" id="ARBA00022840"/>
    </source>
</evidence>
<evidence type="ECO:0000256" key="9">
    <source>
        <dbReference type="ARBA" id="ARBA00023316"/>
    </source>
</evidence>
<dbReference type="Gene3D" id="3.40.1390.10">
    <property type="entry name" value="MurE/MurF, N-terminal domain"/>
    <property type="match status" value="1"/>
</dbReference>
<keyword evidence="16" id="KW-1185">Reference proteome</keyword>
<dbReference type="InterPro" id="IPR005863">
    <property type="entry name" value="UDP-N-AcMur_synth"/>
</dbReference>
<dbReference type="EC" id="6.3.2.10" evidence="10 11"/>
<evidence type="ECO:0000256" key="8">
    <source>
        <dbReference type="ARBA" id="ARBA00023306"/>
    </source>
</evidence>
<evidence type="ECO:0000256" key="11">
    <source>
        <dbReference type="RuleBase" id="RU004136"/>
    </source>
</evidence>
<dbReference type="EMBL" id="QURB01000006">
    <property type="protein sequence ID" value="RFC53989.1"/>
    <property type="molecule type" value="Genomic_DNA"/>
</dbReference>
<comment type="catalytic activity">
    <reaction evidence="10 11">
        <text>D-alanyl-D-alanine + UDP-N-acetyl-alpha-D-muramoyl-L-alanyl-gamma-D-glutamyl-meso-2,6-diaminopimelate + ATP = UDP-N-acetyl-alpha-D-muramoyl-L-alanyl-gamma-D-glutamyl-meso-2,6-diaminopimeloyl-D-alanyl-D-alanine + ADP + phosphate + H(+)</text>
        <dbReference type="Rhea" id="RHEA:28374"/>
        <dbReference type="ChEBI" id="CHEBI:15378"/>
        <dbReference type="ChEBI" id="CHEBI:30616"/>
        <dbReference type="ChEBI" id="CHEBI:43474"/>
        <dbReference type="ChEBI" id="CHEBI:57822"/>
        <dbReference type="ChEBI" id="CHEBI:61386"/>
        <dbReference type="ChEBI" id="CHEBI:83905"/>
        <dbReference type="ChEBI" id="CHEBI:456216"/>
        <dbReference type="EC" id="6.3.2.10"/>
    </reaction>
</comment>
<evidence type="ECO:0000259" key="13">
    <source>
        <dbReference type="Pfam" id="PF02875"/>
    </source>
</evidence>
<evidence type="ECO:0000256" key="7">
    <source>
        <dbReference type="ARBA" id="ARBA00022984"/>
    </source>
</evidence>
<dbReference type="InterPro" id="IPR035911">
    <property type="entry name" value="MurE/MurF_N"/>
</dbReference>
<dbReference type="InterPro" id="IPR036615">
    <property type="entry name" value="Mur_ligase_C_dom_sf"/>
</dbReference>
<dbReference type="HAMAP" id="MF_02019">
    <property type="entry name" value="MurF"/>
    <property type="match status" value="1"/>
</dbReference>
<keyword evidence="5 10" id="KW-0067">ATP-binding</keyword>
<dbReference type="SUPFAM" id="SSF63418">
    <property type="entry name" value="MurE/MurF N-terminal domain"/>
    <property type="match status" value="1"/>
</dbReference>
<evidence type="ECO:0000313" key="15">
    <source>
        <dbReference type="EMBL" id="RFC53989.1"/>
    </source>
</evidence>
<evidence type="ECO:0000256" key="1">
    <source>
        <dbReference type="ARBA" id="ARBA00022490"/>
    </source>
</evidence>
<dbReference type="Pfam" id="PF08245">
    <property type="entry name" value="Mur_ligase_M"/>
    <property type="match status" value="1"/>
</dbReference>
<proteinExistence type="inferred from homology"/>
<protein>
    <recommendedName>
        <fullName evidence="10 11">UDP-N-acetylmuramoyl-tripeptide--D-alanyl-D-alanine ligase</fullName>
        <ecNumber evidence="10 11">6.3.2.10</ecNumber>
    </recommendedName>
    <alternativeName>
        <fullName evidence="10">D-alanyl-D-alanine-adding enzyme</fullName>
    </alternativeName>
</protein>
<comment type="function">
    <text evidence="10 11">Involved in cell wall formation. Catalyzes the final step in the synthesis of UDP-N-acetylmuramoyl-pentapeptide, the precursor of murein.</text>
</comment>
<evidence type="ECO:0000256" key="4">
    <source>
        <dbReference type="ARBA" id="ARBA00022741"/>
    </source>
</evidence>
<dbReference type="GO" id="GO:0005737">
    <property type="term" value="C:cytoplasm"/>
    <property type="evidence" value="ECO:0007669"/>
    <property type="project" value="UniProtKB-SubCell"/>
</dbReference>
<dbReference type="NCBIfam" id="TIGR01143">
    <property type="entry name" value="murF"/>
    <property type="match status" value="1"/>
</dbReference>
<keyword evidence="7 10" id="KW-0573">Peptidoglycan synthesis</keyword>
<dbReference type="GO" id="GO:0008360">
    <property type="term" value="P:regulation of cell shape"/>
    <property type="evidence" value="ECO:0007669"/>
    <property type="project" value="UniProtKB-KW"/>
</dbReference>
<evidence type="ECO:0000256" key="2">
    <source>
        <dbReference type="ARBA" id="ARBA00022598"/>
    </source>
</evidence>
<evidence type="ECO:0000259" key="12">
    <source>
        <dbReference type="Pfam" id="PF01225"/>
    </source>
</evidence>
<dbReference type="InterPro" id="IPR051046">
    <property type="entry name" value="MurCDEF_CellWall_CoF430Synth"/>
</dbReference>
<dbReference type="Gene3D" id="3.90.190.20">
    <property type="entry name" value="Mur ligase, C-terminal domain"/>
    <property type="match status" value="1"/>
</dbReference>
<accession>A0A3E1EWR3</accession>
<dbReference type="InterPro" id="IPR036565">
    <property type="entry name" value="Mur-like_cat_sf"/>
</dbReference>
<dbReference type="PANTHER" id="PTHR43024:SF1">
    <property type="entry name" value="UDP-N-ACETYLMURAMOYL-TRIPEPTIDE--D-ALANYL-D-ALANINE LIGASE"/>
    <property type="match status" value="1"/>
</dbReference>
<comment type="pathway">
    <text evidence="10 11">Cell wall biogenesis; peptidoglycan biosynthesis.</text>
</comment>
<dbReference type="Pfam" id="PF01225">
    <property type="entry name" value="Mur_ligase"/>
    <property type="match status" value="1"/>
</dbReference>
<dbReference type="RefSeq" id="WP_116881270.1">
    <property type="nucleotide sequence ID" value="NZ_QURB01000006.1"/>
</dbReference>
<dbReference type="Gene3D" id="3.40.1190.10">
    <property type="entry name" value="Mur-like, catalytic domain"/>
    <property type="match status" value="1"/>
</dbReference>
<dbReference type="GO" id="GO:0005524">
    <property type="term" value="F:ATP binding"/>
    <property type="evidence" value="ECO:0007669"/>
    <property type="project" value="UniProtKB-UniRule"/>
</dbReference>
<keyword evidence="4 10" id="KW-0547">Nucleotide-binding</keyword>
<comment type="subcellular location">
    <subcellularLocation>
        <location evidence="10 11">Cytoplasm</location>
    </subcellularLocation>
</comment>
<dbReference type="PANTHER" id="PTHR43024">
    <property type="entry name" value="UDP-N-ACETYLMURAMOYL-TRIPEPTIDE--D-ALANYL-D-ALANINE LIGASE"/>
    <property type="match status" value="1"/>
</dbReference>
<reference evidence="15 16" key="1">
    <citation type="submission" date="2018-08" db="EMBL/GenBank/DDBJ databases">
        <title>The draft genome squence of Brumimicrobium sp. N62.</title>
        <authorList>
            <person name="Du Z.-J."/>
            <person name="Luo H.-R."/>
        </authorList>
    </citation>
    <scope>NUCLEOTIDE SEQUENCE [LARGE SCALE GENOMIC DNA]</scope>
    <source>
        <strain evidence="15 16">N62</strain>
    </source>
</reference>
<keyword evidence="8 10" id="KW-0131">Cell cycle</keyword>
<gene>
    <name evidence="10" type="primary">murF</name>
    <name evidence="15" type="ORF">DXU93_10625</name>
</gene>
<evidence type="ECO:0000256" key="3">
    <source>
        <dbReference type="ARBA" id="ARBA00022618"/>
    </source>
</evidence>
<sequence length="428" mass="47820">MEDKFKLLEECTGVSTDTRKIEKDNLFIALKGDNFDGNKYALKAIEQGAKYAVVDDVNLKDHQNLVYVEDALVFLQQLANYHRKKFDIPVIGITGTNGKTTTKELTAAVLQQKYNIHFTQGNLNNHIGVPLTLLQLNKEHDIAIIEMGASKIGDIKELTDIAAPTHGIITNIGYAHIEGFGSPENILITKTELYRAIEEVEGHLFYNGNDEVLEKQLPQACSTSTYGVNGDYNVQGSQVELTPLLSFKWSNKEYSSPTVSTQIIGKYNFYNMLAAICIGQYFEVNQEDINNALEAYKPNNNRSQLETTDYNTVILDAYNANPTSVKSALENFSEITKENKMFVLGDMLELGENTLHFHTEIIELSKALNLQGMFVGKIFSSLKEKHDILAFEDTQAAKDFISIATPEDNLILLKGSRGIGLEKLMEVI</sequence>
<dbReference type="InterPro" id="IPR013221">
    <property type="entry name" value="Mur_ligase_cen"/>
</dbReference>
<dbReference type="GO" id="GO:0008766">
    <property type="term" value="F:UDP-N-acetylmuramoylalanyl-D-glutamyl-2,6-diaminopimelate-D-alanyl-D-alanine ligase activity"/>
    <property type="evidence" value="ECO:0007669"/>
    <property type="project" value="RHEA"/>
</dbReference>
<dbReference type="UniPathway" id="UPA00219"/>
<keyword evidence="6 10" id="KW-0133">Cell shape</keyword>
<feature type="domain" description="Mur ligase C-terminal" evidence="13">
    <location>
        <begin position="304"/>
        <end position="417"/>
    </location>
</feature>
<dbReference type="Proteomes" id="UP000257127">
    <property type="component" value="Unassembled WGS sequence"/>
</dbReference>
<comment type="similarity">
    <text evidence="10">Belongs to the MurCDEF family. MurF subfamily.</text>
</comment>
<feature type="domain" description="Mur ligase central" evidence="14">
    <location>
        <begin position="93"/>
        <end position="278"/>
    </location>
</feature>
<dbReference type="GO" id="GO:0051301">
    <property type="term" value="P:cell division"/>
    <property type="evidence" value="ECO:0007669"/>
    <property type="project" value="UniProtKB-KW"/>
</dbReference>
<dbReference type="GO" id="GO:0071555">
    <property type="term" value="P:cell wall organization"/>
    <property type="evidence" value="ECO:0007669"/>
    <property type="project" value="UniProtKB-KW"/>
</dbReference>
<feature type="domain" description="Mur ligase N-terminal catalytic" evidence="12">
    <location>
        <begin position="12"/>
        <end position="80"/>
    </location>
</feature>
<dbReference type="GO" id="GO:0009252">
    <property type="term" value="P:peptidoglycan biosynthetic process"/>
    <property type="evidence" value="ECO:0007669"/>
    <property type="project" value="UniProtKB-UniRule"/>
</dbReference>
<dbReference type="AlphaFoldDB" id="A0A3E1EWR3"/>
<name>A0A3E1EWR3_9FLAO</name>
<evidence type="ECO:0000256" key="10">
    <source>
        <dbReference type="HAMAP-Rule" id="MF_02019"/>
    </source>
</evidence>
<dbReference type="SUPFAM" id="SSF53244">
    <property type="entry name" value="MurD-like peptide ligases, peptide-binding domain"/>
    <property type="match status" value="1"/>
</dbReference>
<keyword evidence="9 10" id="KW-0961">Cell wall biogenesis/degradation</keyword>
<keyword evidence="1 10" id="KW-0963">Cytoplasm</keyword>
<keyword evidence="3 10" id="KW-0132">Cell division</keyword>
<dbReference type="OrthoDB" id="9801978at2"/>
<dbReference type="InterPro" id="IPR000713">
    <property type="entry name" value="Mur_ligase_N"/>
</dbReference>
<comment type="caution">
    <text evidence="15">The sequence shown here is derived from an EMBL/GenBank/DDBJ whole genome shotgun (WGS) entry which is preliminary data.</text>
</comment>
<feature type="binding site" evidence="10">
    <location>
        <begin position="95"/>
        <end position="101"/>
    </location>
    <ligand>
        <name>ATP</name>
        <dbReference type="ChEBI" id="CHEBI:30616"/>
    </ligand>
</feature>